<keyword evidence="1" id="KW-0812">Transmembrane</keyword>
<sequence>MLITIKSGISKNLELLQLKNLLLQNSLSVLPLIMMCHCYRLVLMLGIPSNAGHIESAWDYGVFASGLKSKNN</sequence>
<reference evidence="3" key="1">
    <citation type="submission" date="2016-07" db="EMBL/GenBank/DDBJ databases">
        <authorList>
            <person name="Florea S."/>
            <person name="Webb J.S."/>
            <person name="Jaromczyk J."/>
            <person name="Schardl C.L."/>
        </authorList>
    </citation>
    <scope>NUCLEOTIDE SEQUENCE [LARGE SCALE GENOMIC DNA]</scope>
    <source>
        <strain evidence="3">MIT 01-6242</strain>
    </source>
</reference>
<dbReference type="Proteomes" id="UP000092884">
    <property type="component" value="Chromosome"/>
</dbReference>
<dbReference type="AlphaFoldDB" id="A0A1B1U6S6"/>
<dbReference type="KEGG" id="het:BBW65_06060"/>
<evidence type="ECO:0000313" key="3">
    <source>
        <dbReference type="Proteomes" id="UP000092884"/>
    </source>
</evidence>
<keyword evidence="3" id="KW-1185">Reference proteome</keyword>
<evidence type="ECO:0000256" key="1">
    <source>
        <dbReference type="SAM" id="Phobius"/>
    </source>
</evidence>
<gene>
    <name evidence="2" type="ORF">BBW65_06060</name>
</gene>
<accession>A0A1B1U6S6</accession>
<name>A0A1B1U6S6_9HELI</name>
<evidence type="ECO:0000313" key="2">
    <source>
        <dbReference type="EMBL" id="ANV98385.1"/>
    </source>
</evidence>
<dbReference type="EMBL" id="CP016503">
    <property type="protein sequence ID" value="ANV98385.1"/>
    <property type="molecule type" value="Genomic_DNA"/>
</dbReference>
<protein>
    <submittedName>
        <fullName evidence="2">Uncharacterized protein</fullName>
    </submittedName>
</protein>
<keyword evidence="1" id="KW-0472">Membrane</keyword>
<keyword evidence="1" id="KW-1133">Transmembrane helix</keyword>
<feature type="transmembrane region" description="Helical" evidence="1">
    <location>
        <begin position="21"/>
        <end position="42"/>
    </location>
</feature>
<proteinExistence type="predicted"/>
<organism evidence="2 3">
    <name type="scientific">Helicobacter enhydrae</name>
    <dbReference type="NCBI Taxonomy" id="222136"/>
    <lineage>
        <taxon>Bacteria</taxon>
        <taxon>Pseudomonadati</taxon>
        <taxon>Campylobacterota</taxon>
        <taxon>Epsilonproteobacteria</taxon>
        <taxon>Campylobacterales</taxon>
        <taxon>Helicobacteraceae</taxon>
        <taxon>Helicobacter</taxon>
    </lineage>
</organism>
<dbReference type="RefSeq" id="WP_066341061.1">
    <property type="nucleotide sequence ID" value="NZ_CP016503.1"/>
</dbReference>